<evidence type="ECO:0000256" key="2">
    <source>
        <dbReference type="ARBA" id="ARBA00022472"/>
    </source>
</evidence>
<protein>
    <submittedName>
        <fullName evidence="4">Mitochodrial transcription termination factor-related</fullName>
    </submittedName>
</protein>
<organism evidence="4 5">
    <name type="scientific">Macleaya cordata</name>
    <name type="common">Five-seeded plume-poppy</name>
    <name type="synonym">Bocconia cordata</name>
    <dbReference type="NCBI Taxonomy" id="56857"/>
    <lineage>
        <taxon>Eukaryota</taxon>
        <taxon>Viridiplantae</taxon>
        <taxon>Streptophyta</taxon>
        <taxon>Embryophyta</taxon>
        <taxon>Tracheophyta</taxon>
        <taxon>Spermatophyta</taxon>
        <taxon>Magnoliopsida</taxon>
        <taxon>Ranunculales</taxon>
        <taxon>Papaveraceae</taxon>
        <taxon>Papaveroideae</taxon>
        <taxon>Macleaya</taxon>
    </lineage>
</organism>
<gene>
    <name evidence="4" type="ORF">BVC80_1395g125</name>
</gene>
<dbReference type="PANTHER" id="PTHR13068">
    <property type="entry name" value="CGI-12 PROTEIN-RELATED"/>
    <property type="match status" value="1"/>
</dbReference>
<dbReference type="GO" id="GO:0006353">
    <property type="term" value="P:DNA-templated transcription termination"/>
    <property type="evidence" value="ECO:0007669"/>
    <property type="project" value="UniProtKB-KW"/>
</dbReference>
<dbReference type="Pfam" id="PF02536">
    <property type="entry name" value="mTERF"/>
    <property type="match status" value="1"/>
</dbReference>
<proteinExistence type="inferred from homology"/>
<dbReference type="PANTHER" id="PTHR13068:SF236">
    <property type="entry name" value="OS02G0749800 PROTEIN"/>
    <property type="match status" value="1"/>
</dbReference>
<dbReference type="InterPro" id="IPR038538">
    <property type="entry name" value="MTERF_sf"/>
</dbReference>
<dbReference type="Gene3D" id="1.25.70.10">
    <property type="entry name" value="Transcription termination factor 3, mitochondrial"/>
    <property type="match status" value="1"/>
</dbReference>
<dbReference type="GO" id="GO:0003676">
    <property type="term" value="F:nucleic acid binding"/>
    <property type="evidence" value="ECO:0007669"/>
    <property type="project" value="InterPro"/>
</dbReference>
<dbReference type="AlphaFoldDB" id="A0A200Q1R5"/>
<evidence type="ECO:0000313" key="5">
    <source>
        <dbReference type="Proteomes" id="UP000195402"/>
    </source>
</evidence>
<dbReference type="InterPro" id="IPR003690">
    <property type="entry name" value="MTERF"/>
</dbReference>
<keyword evidence="2" id="KW-0804">Transcription</keyword>
<name>A0A200Q1R5_MACCD</name>
<sequence length="408" mass="46769">MFRVLYKHLLLRHHISTTVPTTTTHHFNLYGAVFHPHNPHLKSISGIPENPIIPTSFTEKYLINSCGLPPESKRGFNETQIARLFSKKWHLFSPIGLSFAQKYLLNSIGLPPEKTKYIYLSPAEKPDSVISFLKNNGFAITQIAGLISKDPSVLYFDPNNFVKPKLDFFLNLGASHSEVADFIVSHPNYLDWKLQDGIIPSFNFLKRYIDDNAVILSIFKRWPDIIYFHLESRIPIFREHGVPECNIIKLLISSPRTFGLSIVRYNEIFEVIKKIGIDPSSPRFLFAFRTVAGMSKSRWEKKLAICRNELRWSENDILFMLKSNPQLFTLSLEKRAIPRSAVLGILKSKGIIGEELKVTTILKLSEKGFMEKYVTKYQEQVPEVMEAYKKGGSEFVELGTRDMEGEVV</sequence>
<dbReference type="EMBL" id="MVGT01003318">
    <property type="protein sequence ID" value="OVA04404.1"/>
    <property type="molecule type" value="Genomic_DNA"/>
</dbReference>
<evidence type="ECO:0000256" key="1">
    <source>
        <dbReference type="ARBA" id="ARBA00007692"/>
    </source>
</evidence>
<dbReference type="OrthoDB" id="637682at2759"/>
<evidence type="ECO:0000313" key="4">
    <source>
        <dbReference type="EMBL" id="OVA04404.1"/>
    </source>
</evidence>
<comment type="caution">
    <text evidence="4">The sequence shown here is derived from an EMBL/GenBank/DDBJ whole genome shotgun (WGS) entry which is preliminary data.</text>
</comment>
<accession>A0A200Q1R5</accession>
<dbReference type="Proteomes" id="UP000195402">
    <property type="component" value="Unassembled WGS sequence"/>
</dbReference>
<keyword evidence="2" id="KW-0806">Transcription termination</keyword>
<dbReference type="OMA" id="RYNEIFE"/>
<dbReference type="InParanoid" id="A0A200Q1R5"/>
<keyword evidence="2" id="KW-0805">Transcription regulation</keyword>
<reference evidence="4 5" key="1">
    <citation type="journal article" date="2017" name="Mol. Plant">
        <title>The Genome of Medicinal Plant Macleaya cordata Provides New Insights into Benzylisoquinoline Alkaloids Metabolism.</title>
        <authorList>
            <person name="Liu X."/>
            <person name="Liu Y."/>
            <person name="Huang P."/>
            <person name="Ma Y."/>
            <person name="Qing Z."/>
            <person name="Tang Q."/>
            <person name="Cao H."/>
            <person name="Cheng P."/>
            <person name="Zheng Y."/>
            <person name="Yuan Z."/>
            <person name="Zhou Y."/>
            <person name="Liu J."/>
            <person name="Tang Z."/>
            <person name="Zhuo Y."/>
            <person name="Zhang Y."/>
            <person name="Yu L."/>
            <person name="Huang J."/>
            <person name="Yang P."/>
            <person name="Peng Q."/>
            <person name="Zhang J."/>
            <person name="Jiang W."/>
            <person name="Zhang Z."/>
            <person name="Lin K."/>
            <person name="Ro D.K."/>
            <person name="Chen X."/>
            <person name="Xiong X."/>
            <person name="Shang Y."/>
            <person name="Huang S."/>
            <person name="Zeng J."/>
        </authorList>
    </citation>
    <scope>NUCLEOTIDE SEQUENCE [LARGE SCALE GENOMIC DNA]</scope>
    <source>
        <strain evidence="5">cv. BLH2017</strain>
        <tissue evidence="4">Root</tissue>
    </source>
</reference>
<dbReference type="STRING" id="56857.A0A200Q1R5"/>
<keyword evidence="5" id="KW-1185">Reference proteome</keyword>
<dbReference type="SMART" id="SM00733">
    <property type="entry name" value="Mterf"/>
    <property type="match status" value="6"/>
</dbReference>
<evidence type="ECO:0000256" key="3">
    <source>
        <dbReference type="ARBA" id="ARBA00022946"/>
    </source>
</evidence>
<comment type="similarity">
    <text evidence="1">Belongs to the mTERF family.</text>
</comment>
<keyword evidence="3" id="KW-0809">Transit peptide</keyword>